<dbReference type="Pfam" id="PF00496">
    <property type="entry name" value="SBP_bac_5"/>
    <property type="match status" value="1"/>
</dbReference>
<evidence type="ECO:0000256" key="1">
    <source>
        <dbReference type="SAM" id="MobiDB-lite"/>
    </source>
</evidence>
<dbReference type="InterPro" id="IPR039424">
    <property type="entry name" value="SBP_5"/>
</dbReference>
<dbReference type="InterPro" id="IPR000914">
    <property type="entry name" value="SBP_5_dom"/>
</dbReference>
<name>A0ABV3DG29_9ACTN</name>
<dbReference type="CDD" id="cd00995">
    <property type="entry name" value="PBP2_NikA_DppA_OppA_like"/>
    <property type="match status" value="1"/>
</dbReference>
<evidence type="ECO:0000313" key="3">
    <source>
        <dbReference type="EMBL" id="MEU8134717.1"/>
    </source>
</evidence>
<dbReference type="InterPro" id="IPR030678">
    <property type="entry name" value="Peptide/Ni-bd"/>
</dbReference>
<sequence length="547" mass="59516">MKIGAAVAVLALAATACSTDDDDPKTPPGSPGASQSGGGKKGGSIAVQLGEPQHGLVPTNTAESEGAEVLNALFAGLVDYDIETNVPQNRVAQSIESTDNKVWTIKIHPDYTFHNGEKVTASSFVDSWNYGANQKNAQEALPFFDKIEGSQDLAPGEGKEPTGDKLKGLEVVDDTTFKVTLKVPFAQFPTMLGYNAYYPMPKAFFADPKKFDEEPIGNGPFMMDGKWEHNQHIKVKRYDNFPDRDGDAMLDAVTFKIYEKLDTAYNDLRAKAIQITDKLPVSAMGTVEKDFPGRTSNKPESAVGYIGFPIATNPAFAKPELRKAISMAIDREALNKAIFSGTRPPADDFVSPIIPGYRKGACGEACTFNPTKAKELYTAAGGLPGNKLELGYNADGGHKDWIESVVNMLKQNLGIEVTPRPFEKFGAILDALGDKQYSGGFRMAWSMDYPSIENYLRPIFSKIAIENGSNYGGYVNERFEAALAAADVKQGQEGIAAYQAADDILLKELPYIPVFFYQGSNAWTDQVTNVKIDAQNRMRLDLVTMAS</sequence>
<evidence type="ECO:0000259" key="2">
    <source>
        <dbReference type="Pfam" id="PF00496"/>
    </source>
</evidence>
<dbReference type="Proteomes" id="UP001551482">
    <property type="component" value="Unassembled WGS sequence"/>
</dbReference>
<dbReference type="EMBL" id="JBEZFP010000030">
    <property type="protein sequence ID" value="MEU8134717.1"/>
    <property type="molecule type" value="Genomic_DNA"/>
</dbReference>
<dbReference type="SUPFAM" id="SSF53850">
    <property type="entry name" value="Periplasmic binding protein-like II"/>
    <property type="match status" value="1"/>
</dbReference>
<accession>A0ABV3DG29</accession>
<dbReference type="PROSITE" id="PS51257">
    <property type="entry name" value="PROKAR_LIPOPROTEIN"/>
    <property type="match status" value="1"/>
</dbReference>
<feature type="domain" description="Solute-binding protein family 5" evidence="2">
    <location>
        <begin position="88"/>
        <end position="462"/>
    </location>
</feature>
<dbReference type="Gene3D" id="3.40.190.10">
    <property type="entry name" value="Periplasmic binding protein-like II"/>
    <property type="match status" value="1"/>
</dbReference>
<keyword evidence="4" id="KW-1185">Reference proteome</keyword>
<reference evidence="3 4" key="1">
    <citation type="submission" date="2024-06" db="EMBL/GenBank/DDBJ databases">
        <title>The Natural Products Discovery Center: Release of the First 8490 Sequenced Strains for Exploring Actinobacteria Biosynthetic Diversity.</title>
        <authorList>
            <person name="Kalkreuter E."/>
            <person name="Kautsar S.A."/>
            <person name="Yang D."/>
            <person name="Bader C.D."/>
            <person name="Teijaro C.N."/>
            <person name="Fluegel L."/>
            <person name="Davis C.M."/>
            <person name="Simpson J.R."/>
            <person name="Lauterbach L."/>
            <person name="Steele A.D."/>
            <person name="Gui C."/>
            <person name="Meng S."/>
            <person name="Li G."/>
            <person name="Viehrig K."/>
            <person name="Ye F."/>
            <person name="Su P."/>
            <person name="Kiefer A.F."/>
            <person name="Nichols A."/>
            <person name="Cepeda A.J."/>
            <person name="Yan W."/>
            <person name="Fan B."/>
            <person name="Jiang Y."/>
            <person name="Adhikari A."/>
            <person name="Zheng C.-J."/>
            <person name="Schuster L."/>
            <person name="Cowan T.M."/>
            <person name="Smanski M.J."/>
            <person name="Chevrette M.G."/>
            <person name="De Carvalho L.P.S."/>
            <person name="Shen B."/>
        </authorList>
    </citation>
    <scope>NUCLEOTIDE SEQUENCE [LARGE SCALE GENOMIC DNA]</scope>
    <source>
        <strain evidence="3 4">NPDC048946</strain>
    </source>
</reference>
<feature type="region of interest" description="Disordered" evidence="1">
    <location>
        <begin position="18"/>
        <end position="46"/>
    </location>
</feature>
<gene>
    <name evidence="3" type="ORF">AB0C36_14530</name>
</gene>
<protein>
    <submittedName>
        <fullName evidence="3">ABC transporter substrate-binding protein</fullName>
    </submittedName>
</protein>
<comment type="caution">
    <text evidence="3">The sequence shown here is derived from an EMBL/GenBank/DDBJ whole genome shotgun (WGS) entry which is preliminary data.</text>
</comment>
<proteinExistence type="predicted"/>
<dbReference type="PIRSF" id="PIRSF002741">
    <property type="entry name" value="MppA"/>
    <property type="match status" value="1"/>
</dbReference>
<dbReference type="PANTHER" id="PTHR30290">
    <property type="entry name" value="PERIPLASMIC BINDING COMPONENT OF ABC TRANSPORTER"/>
    <property type="match status" value="1"/>
</dbReference>
<dbReference type="PANTHER" id="PTHR30290:SF83">
    <property type="entry name" value="ABC TRANSPORTER SUBSTRATE-BINDING PROTEIN"/>
    <property type="match status" value="1"/>
</dbReference>
<evidence type="ECO:0000313" key="4">
    <source>
        <dbReference type="Proteomes" id="UP001551482"/>
    </source>
</evidence>
<dbReference type="Gene3D" id="3.10.105.10">
    <property type="entry name" value="Dipeptide-binding Protein, Domain 3"/>
    <property type="match status" value="1"/>
</dbReference>
<organism evidence="3 4">
    <name type="scientific">Streptodolium elevatio</name>
    <dbReference type="NCBI Taxonomy" id="3157996"/>
    <lineage>
        <taxon>Bacteria</taxon>
        <taxon>Bacillati</taxon>
        <taxon>Actinomycetota</taxon>
        <taxon>Actinomycetes</taxon>
        <taxon>Kitasatosporales</taxon>
        <taxon>Streptomycetaceae</taxon>
        <taxon>Streptodolium</taxon>
    </lineage>
</organism>
<dbReference type="RefSeq" id="WP_358353613.1">
    <property type="nucleotide sequence ID" value="NZ_JBEZFP010000030.1"/>
</dbReference>
<dbReference type="Gene3D" id="3.90.76.10">
    <property type="entry name" value="Dipeptide-binding Protein, Domain 1"/>
    <property type="match status" value="1"/>
</dbReference>